<dbReference type="PROSITE" id="PS50937">
    <property type="entry name" value="HTH_MERR_2"/>
    <property type="match status" value="1"/>
</dbReference>
<dbReference type="SMART" id="SM00422">
    <property type="entry name" value="HTH_MERR"/>
    <property type="match status" value="1"/>
</dbReference>
<dbReference type="InterPro" id="IPR036594">
    <property type="entry name" value="Meth_synthase_dom"/>
</dbReference>
<dbReference type="RefSeq" id="WP_063768434.1">
    <property type="nucleotide sequence ID" value="NZ_BNEE01000004.1"/>
</dbReference>
<evidence type="ECO:0000259" key="3">
    <source>
        <dbReference type="PROSITE" id="PS50937"/>
    </source>
</evidence>
<dbReference type="Gene3D" id="1.10.1660.10">
    <property type="match status" value="1"/>
</dbReference>
<dbReference type="InterPro" id="IPR003759">
    <property type="entry name" value="Cbl-bd_cap"/>
</dbReference>
<protein>
    <submittedName>
        <fullName evidence="4">Transcriptional regulator</fullName>
    </submittedName>
</protein>
<dbReference type="CDD" id="cd01104">
    <property type="entry name" value="HTH_MlrA-CarA"/>
    <property type="match status" value="1"/>
</dbReference>
<dbReference type="Proteomes" id="UP000600026">
    <property type="component" value="Unassembled WGS sequence"/>
</dbReference>
<dbReference type="Gene3D" id="3.40.50.280">
    <property type="entry name" value="Cobalamin-binding domain"/>
    <property type="match status" value="1"/>
</dbReference>
<dbReference type="SUPFAM" id="SSF46955">
    <property type="entry name" value="Putative DNA-binding domain"/>
    <property type="match status" value="1"/>
</dbReference>
<dbReference type="AlphaFoldDB" id="A0A919GTI9"/>
<dbReference type="InterPro" id="IPR036724">
    <property type="entry name" value="Cobalamin-bd_sf"/>
</dbReference>
<dbReference type="SUPFAM" id="SSF52242">
    <property type="entry name" value="Cobalamin (vitamin B12)-binding domain"/>
    <property type="match status" value="1"/>
</dbReference>
<evidence type="ECO:0000256" key="2">
    <source>
        <dbReference type="SAM" id="MobiDB-lite"/>
    </source>
</evidence>
<dbReference type="Pfam" id="PF02607">
    <property type="entry name" value="B12-binding_2"/>
    <property type="match status" value="1"/>
</dbReference>
<dbReference type="Pfam" id="PF13411">
    <property type="entry name" value="MerR_1"/>
    <property type="match status" value="1"/>
</dbReference>
<comment type="caution">
    <text evidence="4">The sequence shown here is derived from an EMBL/GenBank/DDBJ whole genome shotgun (WGS) entry which is preliminary data.</text>
</comment>
<dbReference type="EMBL" id="BNEE01000004">
    <property type="protein sequence ID" value="GHI83865.1"/>
    <property type="molecule type" value="Genomic_DNA"/>
</dbReference>
<dbReference type="PANTHER" id="PTHR30204:SF97">
    <property type="entry name" value="MERR FAMILY REGULATORY PROTEIN"/>
    <property type="match status" value="1"/>
</dbReference>
<gene>
    <name evidence="4" type="ORF">Sxan_12290</name>
</gene>
<organism evidence="4 5">
    <name type="scientific">Streptomyces xanthophaeus</name>
    <dbReference type="NCBI Taxonomy" id="67385"/>
    <lineage>
        <taxon>Bacteria</taxon>
        <taxon>Bacillati</taxon>
        <taxon>Actinomycetota</taxon>
        <taxon>Actinomycetes</taxon>
        <taxon>Kitasatosporales</taxon>
        <taxon>Streptomycetaceae</taxon>
        <taxon>Streptomyces</taxon>
    </lineage>
</organism>
<dbReference type="GO" id="GO:0003677">
    <property type="term" value="F:DNA binding"/>
    <property type="evidence" value="ECO:0007669"/>
    <property type="project" value="UniProtKB-KW"/>
</dbReference>
<accession>A0A919GTI9</accession>
<dbReference type="InterPro" id="IPR009061">
    <property type="entry name" value="DNA-bd_dom_put_sf"/>
</dbReference>
<feature type="region of interest" description="Disordered" evidence="2">
    <location>
        <begin position="77"/>
        <end position="106"/>
    </location>
</feature>
<dbReference type="InterPro" id="IPR000551">
    <property type="entry name" value="MerR-type_HTH_dom"/>
</dbReference>
<evidence type="ECO:0000313" key="4">
    <source>
        <dbReference type="EMBL" id="GHI83865.1"/>
    </source>
</evidence>
<dbReference type="OrthoDB" id="9800334at2"/>
<dbReference type="PANTHER" id="PTHR30204">
    <property type="entry name" value="REDOX-CYCLING DRUG-SENSING TRANSCRIPTIONAL ACTIVATOR SOXR"/>
    <property type="match status" value="1"/>
</dbReference>
<reference evidence="4" key="1">
    <citation type="submission" date="2020-09" db="EMBL/GenBank/DDBJ databases">
        <title>Whole genome shotgun sequence of Streptomyces xanthophaeus NBRC 12829.</title>
        <authorList>
            <person name="Komaki H."/>
            <person name="Tamura T."/>
        </authorList>
    </citation>
    <scope>NUCLEOTIDE SEQUENCE</scope>
    <source>
        <strain evidence="4">NBRC 12829</strain>
    </source>
</reference>
<dbReference type="GO" id="GO:0031419">
    <property type="term" value="F:cobalamin binding"/>
    <property type="evidence" value="ECO:0007669"/>
    <property type="project" value="InterPro"/>
</dbReference>
<name>A0A919GTI9_9ACTN</name>
<feature type="domain" description="HTH merR-type" evidence="3">
    <location>
        <begin position="17"/>
        <end position="86"/>
    </location>
</feature>
<sequence length="337" mass="34799">MSAAPPPDPPQELPAAALSTGAVARHLGVSPTTLRSWERRYEIGPASREDGRHRRWTPEDIARLELMCRLTARGVPPGEAARTARGVPAAEPARPSQGGPGGQGALPLGEVRPECRGLARAAVRLDAAAVQELLEAALAEHGLVTAWEEVIAPTLHAVGRKWASAGERYVEVEHLLSWQVSGALHRIRPTPGPPLSPPVLLACAPGEQHSLPIEALAAALGERGLPVRMFGAALPAEALCDAVRRTGPRAVVLWAQSRATADHALARAVAGIEWGLRGARGHSALLLAGPGWGPGTPDPRTGRLFGLRSGLGVITELAAGGLPVTGAGAAGPGAYGS</sequence>
<evidence type="ECO:0000313" key="5">
    <source>
        <dbReference type="Proteomes" id="UP000600026"/>
    </source>
</evidence>
<evidence type="ECO:0000256" key="1">
    <source>
        <dbReference type="ARBA" id="ARBA00023125"/>
    </source>
</evidence>
<dbReference type="GO" id="GO:0046872">
    <property type="term" value="F:metal ion binding"/>
    <property type="evidence" value="ECO:0007669"/>
    <property type="project" value="InterPro"/>
</dbReference>
<keyword evidence="5" id="KW-1185">Reference proteome</keyword>
<dbReference type="InterPro" id="IPR047057">
    <property type="entry name" value="MerR_fam"/>
</dbReference>
<dbReference type="GO" id="GO:0003700">
    <property type="term" value="F:DNA-binding transcription factor activity"/>
    <property type="evidence" value="ECO:0007669"/>
    <property type="project" value="InterPro"/>
</dbReference>
<keyword evidence="1" id="KW-0238">DNA-binding</keyword>
<proteinExistence type="predicted"/>
<dbReference type="Gene3D" id="1.10.1240.10">
    <property type="entry name" value="Methionine synthase domain"/>
    <property type="match status" value="1"/>
</dbReference>